<dbReference type="Proteomes" id="UP000005216">
    <property type="component" value="Plasmid lp28-8"/>
</dbReference>
<reference evidence="1 2" key="1">
    <citation type="journal article" date="2011" name="J. Bacteriol.">
        <title>Whole-genome sequences of two Borrelia afzelii and two Borrelia garinii Lyme disease agent isolates.</title>
        <authorList>
            <person name="Casjens S.R."/>
            <person name="Mongodin E.F."/>
            <person name="Qiu W.-G."/>
            <person name="Dunn J.J."/>
            <person name="Luft B.J."/>
            <person name="Fraser-Liggett C.M."/>
            <person name="Schutzer S.E."/>
        </authorList>
    </citation>
    <scope>NUCLEOTIDE SEQUENCE [LARGE SCALE GENOMIC DNA]</scope>
    <source>
        <strain evidence="1 2">PKo</strain>
    </source>
</reference>
<proteinExistence type="predicted"/>
<keyword evidence="1" id="KW-0614">Plasmid</keyword>
<evidence type="ECO:0000313" key="1">
    <source>
        <dbReference type="EMBL" id="AEL70514.1"/>
    </source>
</evidence>
<protein>
    <submittedName>
        <fullName evidence="1">Uncharacterized protein</fullName>
    </submittedName>
</protein>
<geneLocation type="plasmid" evidence="1 2">
    <name>lp28-8</name>
</geneLocation>
<name>G0ITR0_BORAP</name>
<gene>
    <name evidence="1" type="ordered locus">BafPKo_AC0006</name>
</gene>
<dbReference type="PATRIC" id="fig|390236.22.peg.1301"/>
<sequence>MFCKTINNLTYTKTATTSTATTATTRYYSIISICPNASQKMLIPNKHIFSPFLKF</sequence>
<accession>G0ITR0</accession>
<dbReference type="AlphaFoldDB" id="G0ITR0"/>
<dbReference type="EMBL" id="CP002947">
    <property type="protein sequence ID" value="AEL70514.1"/>
    <property type="molecule type" value="Genomic_DNA"/>
</dbReference>
<organism evidence="1 2">
    <name type="scientific">Borreliella afzelii (strain PKo)</name>
    <name type="common">Borrelia afzelii</name>
    <dbReference type="NCBI Taxonomy" id="390236"/>
    <lineage>
        <taxon>Bacteria</taxon>
        <taxon>Pseudomonadati</taxon>
        <taxon>Spirochaetota</taxon>
        <taxon>Spirochaetia</taxon>
        <taxon>Spirochaetales</taxon>
        <taxon>Borreliaceae</taxon>
        <taxon>Borreliella</taxon>
    </lineage>
</organism>
<dbReference type="KEGG" id="bafz:BafPKo_AC0006"/>
<dbReference type="HOGENOM" id="CLU_3022928_0_0_12"/>
<keyword evidence="2" id="KW-1185">Reference proteome</keyword>
<evidence type="ECO:0000313" key="2">
    <source>
        <dbReference type="Proteomes" id="UP000005216"/>
    </source>
</evidence>